<keyword evidence="4" id="KW-0472">Membrane</keyword>
<dbReference type="InterPro" id="IPR050726">
    <property type="entry name" value="mGluR"/>
</dbReference>
<feature type="domain" description="Receptor ligand binding region" evidence="6">
    <location>
        <begin position="6"/>
        <end position="66"/>
    </location>
</feature>
<accession>A0ABD0RD16</accession>
<dbReference type="AlphaFoldDB" id="A0ABD0RD16"/>
<dbReference type="SUPFAM" id="SSF53822">
    <property type="entry name" value="Periplasmic binding protein-like I"/>
    <property type="match status" value="1"/>
</dbReference>
<comment type="caution">
    <text evidence="7">The sequence shown here is derived from an EMBL/GenBank/DDBJ whole genome shotgun (WGS) entry which is preliminary data.</text>
</comment>
<gene>
    <name evidence="7" type="ORF">M9458_010011</name>
</gene>
<feature type="non-terminal residue" evidence="7">
    <location>
        <position position="1"/>
    </location>
</feature>
<sequence>LEKVGRDSSYEQEGKVQFVMDAVYAMAHALHRMHRDYCFGYPGLCPRMSNINGKELLGYIRSVNFN</sequence>
<dbReference type="Pfam" id="PF01094">
    <property type="entry name" value="ANF_receptor"/>
    <property type="match status" value="1"/>
</dbReference>
<evidence type="ECO:0000256" key="3">
    <source>
        <dbReference type="ARBA" id="ARBA00022989"/>
    </source>
</evidence>
<dbReference type="Gene3D" id="3.40.50.2300">
    <property type="match status" value="1"/>
</dbReference>
<dbReference type="PANTHER" id="PTHR24060">
    <property type="entry name" value="METABOTROPIC GLUTAMATE RECEPTOR"/>
    <property type="match status" value="1"/>
</dbReference>
<keyword evidence="3" id="KW-1133">Transmembrane helix</keyword>
<evidence type="ECO:0000313" key="8">
    <source>
        <dbReference type="Proteomes" id="UP001529510"/>
    </source>
</evidence>
<reference evidence="7 8" key="1">
    <citation type="submission" date="2024-05" db="EMBL/GenBank/DDBJ databases">
        <title>Genome sequencing and assembly of Indian major carp, Cirrhinus mrigala (Hamilton, 1822).</title>
        <authorList>
            <person name="Mohindra V."/>
            <person name="Chowdhury L.M."/>
            <person name="Lal K."/>
            <person name="Jena J.K."/>
        </authorList>
    </citation>
    <scope>NUCLEOTIDE SEQUENCE [LARGE SCALE GENOMIC DNA]</scope>
    <source>
        <strain evidence="7">CM1030</strain>
        <tissue evidence="7">Blood</tissue>
    </source>
</reference>
<evidence type="ECO:0000256" key="5">
    <source>
        <dbReference type="ARBA" id="ARBA00023180"/>
    </source>
</evidence>
<evidence type="ECO:0000256" key="4">
    <source>
        <dbReference type="ARBA" id="ARBA00023136"/>
    </source>
</evidence>
<name>A0ABD0RD16_CIRMR</name>
<keyword evidence="2" id="KW-0812">Transmembrane</keyword>
<keyword evidence="8" id="KW-1185">Reference proteome</keyword>
<evidence type="ECO:0000256" key="1">
    <source>
        <dbReference type="ARBA" id="ARBA00004370"/>
    </source>
</evidence>
<dbReference type="EMBL" id="JAMKFB020000004">
    <property type="protein sequence ID" value="KAL0196439.1"/>
    <property type="molecule type" value="Genomic_DNA"/>
</dbReference>
<protein>
    <recommendedName>
        <fullName evidence="6">Receptor ligand binding region domain-containing protein</fullName>
    </recommendedName>
</protein>
<dbReference type="Proteomes" id="UP001529510">
    <property type="component" value="Unassembled WGS sequence"/>
</dbReference>
<dbReference type="GO" id="GO:0016020">
    <property type="term" value="C:membrane"/>
    <property type="evidence" value="ECO:0007669"/>
    <property type="project" value="UniProtKB-SubCell"/>
</dbReference>
<keyword evidence="5" id="KW-0325">Glycoprotein</keyword>
<dbReference type="InterPro" id="IPR028082">
    <property type="entry name" value="Peripla_BP_I"/>
</dbReference>
<evidence type="ECO:0000313" key="7">
    <source>
        <dbReference type="EMBL" id="KAL0196439.1"/>
    </source>
</evidence>
<organism evidence="7 8">
    <name type="scientific">Cirrhinus mrigala</name>
    <name type="common">Mrigala</name>
    <dbReference type="NCBI Taxonomy" id="683832"/>
    <lineage>
        <taxon>Eukaryota</taxon>
        <taxon>Metazoa</taxon>
        <taxon>Chordata</taxon>
        <taxon>Craniata</taxon>
        <taxon>Vertebrata</taxon>
        <taxon>Euteleostomi</taxon>
        <taxon>Actinopterygii</taxon>
        <taxon>Neopterygii</taxon>
        <taxon>Teleostei</taxon>
        <taxon>Ostariophysi</taxon>
        <taxon>Cypriniformes</taxon>
        <taxon>Cyprinidae</taxon>
        <taxon>Labeoninae</taxon>
        <taxon>Labeonini</taxon>
        <taxon>Cirrhinus</taxon>
    </lineage>
</organism>
<evidence type="ECO:0000256" key="2">
    <source>
        <dbReference type="ARBA" id="ARBA00022692"/>
    </source>
</evidence>
<proteinExistence type="predicted"/>
<dbReference type="InterPro" id="IPR001828">
    <property type="entry name" value="ANF_lig-bd_rcpt"/>
</dbReference>
<comment type="subcellular location">
    <subcellularLocation>
        <location evidence="1">Membrane</location>
    </subcellularLocation>
</comment>
<feature type="non-terminal residue" evidence="7">
    <location>
        <position position="66"/>
    </location>
</feature>
<evidence type="ECO:0000259" key="6">
    <source>
        <dbReference type="Pfam" id="PF01094"/>
    </source>
</evidence>